<dbReference type="Gene3D" id="3.40.50.300">
    <property type="entry name" value="P-loop containing nucleotide triphosphate hydrolases"/>
    <property type="match status" value="1"/>
</dbReference>
<dbReference type="GO" id="GO:0016887">
    <property type="term" value="F:ATP hydrolysis activity"/>
    <property type="evidence" value="ECO:0007669"/>
    <property type="project" value="InterPro"/>
</dbReference>
<dbReference type="InterPro" id="IPR050683">
    <property type="entry name" value="Bact_Polysacc_Export_ATP-bd"/>
</dbReference>
<dbReference type="EMBL" id="PYAL01000005">
    <property type="protein sequence ID" value="RXN87024.1"/>
    <property type="molecule type" value="Genomic_DNA"/>
</dbReference>
<dbReference type="GO" id="GO:0005524">
    <property type="term" value="F:ATP binding"/>
    <property type="evidence" value="ECO:0007669"/>
    <property type="project" value="UniProtKB-KW"/>
</dbReference>
<name>A0A4Q1HJB1_9BURK</name>
<dbReference type="AlphaFoldDB" id="A0A4Q1HJB1"/>
<dbReference type="GO" id="GO:0140359">
    <property type="term" value="F:ABC-type transporter activity"/>
    <property type="evidence" value="ECO:0007669"/>
    <property type="project" value="InterPro"/>
</dbReference>
<dbReference type="Gene3D" id="2.70.50.60">
    <property type="entry name" value="abc- transporter (atp binding component) like domain"/>
    <property type="match status" value="1"/>
</dbReference>
<evidence type="ECO:0000256" key="1">
    <source>
        <dbReference type="ARBA" id="ARBA00005417"/>
    </source>
</evidence>
<evidence type="ECO:0000313" key="8">
    <source>
        <dbReference type="Proteomes" id="UP000290849"/>
    </source>
</evidence>
<dbReference type="CDD" id="cd10147">
    <property type="entry name" value="Wzt_C-like"/>
    <property type="match status" value="1"/>
</dbReference>
<keyword evidence="3" id="KW-0472">Membrane</keyword>
<keyword evidence="2" id="KW-0813">Transport</keyword>
<dbReference type="PROSITE" id="PS50893">
    <property type="entry name" value="ABC_TRANSPORTER_2"/>
    <property type="match status" value="1"/>
</dbReference>
<dbReference type="Pfam" id="PF14524">
    <property type="entry name" value="Wzt_C"/>
    <property type="match status" value="1"/>
</dbReference>
<comment type="similarity">
    <text evidence="1">Belongs to the ABC transporter superfamily.</text>
</comment>
<keyword evidence="4" id="KW-0547">Nucleotide-binding</keyword>
<evidence type="ECO:0000259" key="6">
    <source>
        <dbReference type="PROSITE" id="PS50893"/>
    </source>
</evidence>
<dbReference type="InterPro" id="IPR029439">
    <property type="entry name" value="Wzt_C"/>
</dbReference>
<organism evidence="7 8">
    <name type="scientific">Achromobacter aloeverae</name>
    <dbReference type="NCBI Taxonomy" id="1750518"/>
    <lineage>
        <taxon>Bacteria</taxon>
        <taxon>Pseudomonadati</taxon>
        <taxon>Pseudomonadota</taxon>
        <taxon>Betaproteobacteria</taxon>
        <taxon>Burkholderiales</taxon>
        <taxon>Alcaligenaceae</taxon>
        <taxon>Achromobacter</taxon>
    </lineage>
</organism>
<dbReference type="InterPro" id="IPR027417">
    <property type="entry name" value="P-loop_NTPase"/>
</dbReference>
<accession>A0A4Q1HJB1</accession>
<dbReference type="OrthoDB" id="9778870at2"/>
<dbReference type="GO" id="GO:0016020">
    <property type="term" value="C:membrane"/>
    <property type="evidence" value="ECO:0007669"/>
    <property type="project" value="InterPro"/>
</dbReference>
<dbReference type="SUPFAM" id="SSF52540">
    <property type="entry name" value="P-loop containing nucleoside triphosphate hydrolases"/>
    <property type="match status" value="1"/>
</dbReference>
<feature type="domain" description="ABC transporter" evidence="6">
    <location>
        <begin position="29"/>
        <end position="248"/>
    </location>
</feature>
<proteinExistence type="inferred from homology"/>
<evidence type="ECO:0000313" key="7">
    <source>
        <dbReference type="EMBL" id="RXN87024.1"/>
    </source>
</evidence>
<reference evidence="7 8" key="1">
    <citation type="journal article" date="2017" name="Int. J. Syst. Evol. Microbiol.">
        <title>Achromobacter aloeverae sp. nov., isolated from the root of Aloe vera (L.) Burm.f.</title>
        <authorList>
            <person name="Kuncharoen N."/>
            <person name="Muramatsu Y."/>
            <person name="Shibata C."/>
            <person name="Kamakura Y."/>
            <person name="Nakagawa Y."/>
            <person name="Tanasupawat S."/>
        </authorList>
    </citation>
    <scope>NUCLEOTIDE SEQUENCE [LARGE SCALE GENOMIC DNA]</scope>
    <source>
        <strain evidence="7 8">AVA-1</strain>
    </source>
</reference>
<keyword evidence="3" id="KW-1003">Cell membrane</keyword>
<dbReference type="Proteomes" id="UP000290849">
    <property type="component" value="Unassembled WGS sequence"/>
</dbReference>
<dbReference type="InterPro" id="IPR015860">
    <property type="entry name" value="ABC_transpr_TagH-like"/>
</dbReference>
<protein>
    <submittedName>
        <fullName evidence="7">ABC transporter ATP-binding protein</fullName>
    </submittedName>
</protein>
<dbReference type="InterPro" id="IPR003439">
    <property type="entry name" value="ABC_transporter-like_ATP-bd"/>
</dbReference>
<dbReference type="PANTHER" id="PTHR46743">
    <property type="entry name" value="TEICHOIC ACIDS EXPORT ATP-BINDING PROTEIN TAGH"/>
    <property type="match status" value="1"/>
</dbReference>
<dbReference type="SMART" id="SM00382">
    <property type="entry name" value="AAA"/>
    <property type="match status" value="1"/>
</dbReference>
<evidence type="ECO:0000256" key="3">
    <source>
        <dbReference type="ARBA" id="ARBA00022475"/>
    </source>
</evidence>
<evidence type="ECO:0000256" key="5">
    <source>
        <dbReference type="ARBA" id="ARBA00022840"/>
    </source>
</evidence>
<gene>
    <name evidence="7" type="ORF">C7R54_17905</name>
</gene>
<evidence type="ECO:0000256" key="2">
    <source>
        <dbReference type="ARBA" id="ARBA00022448"/>
    </source>
</evidence>
<dbReference type="Pfam" id="PF00005">
    <property type="entry name" value="ABC_tran"/>
    <property type="match status" value="1"/>
</dbReference>
<comment type="caution">
    <text evidence="7">The sequence shown here is derived from an EMBL/GenBank/DDBJ whole genome shotgun (WGS) entry which is preliminary data.</text>
</comment>
<dbReference type="InterPro" id="IPR003593">
    <property type="entry name" value="AAA+_ATPase"/>
</dbReference>
<dbReference type="CDD" id="cd03220">
    <property type="entry name" value="ABC_KpsT_Wzt"/>
    <property type="match status" value="1"/>
</dbReference>
<keyword evidence="8" id="KW-1185">Reference proteome</keyword>
<keyword evidence="5 7" id="KW-0067">ATP-binding</keyword>
<evidence type="ECO:0000256" key="4">
    <source>
        <dbReference type="ARBA" id="ARBA00022741"/>
    </source>
</evidence>
<sequence length="446" mass="48517">MAIQVSHVSKRFHVNKRFHMRDGASPRIIPHLGTAKSKEKFMALDDISLVIGKGETVGIIGENGSGKSTLLQIICGVMTPTTGRVTVAGRVVGLLELGAGFNPELTGRENVYINAAILGVGRDETTARLASIEEFSGVGNYIDQPVKLYSSGMVVRLAFSVAISVEPHILIIDEALAVGDELFQRKCYSRLEELKAQGTTILFVSHASNAVVSLCDRAILLANGTKLAEGHPKNVVAKYHQLLNTPTDKKFQLWRQFRDELLQSRPSLLPASRASEDCIAQEIFDPSLATSEAISYEPQGALISSVALYNAQGRRVNCLHTGASYKYIYRVHFQRAATQVRFGMLLKTMAGVELGGGSSANQIANGITHVAAGTTLTVQFQFICRLNPGVYLLNAGVSGDNGDGFRHLHRIMDALRFRVIAADESSDLGWINFSSRLEVNYLLDPC</sequence>
<dbReference type="PANTHER" id="PTHR46743:SF2">
    <property type="entry name" value="TEICHOIC ACIDS EXPORT ATP-BINDING PROTEIN TAGH"/>
    <property type="match status" value="1"/>
</dbReference>